<dbReference type="Proteomes" id="UP000184016">
    <property type="component" value="Unassembled WGS sequence"/>
</dbReference>
<evidence type="ECO:0000256" key="3">
    <source>
        <dbReference type="ARBA" id="ARBA00022547"/>
    </source>
</evidence>
<keyword evidence="5 12" id="KW-0375">Hydrogen ion transport</keyword>
<dbReference type="RefSeq" id="WP_072874436.1">
    <property type="nucleotide sequence ID" value="NZ_FRAF01000016.1"/>
</dbReference>
<evidence type="ECO:0000256" key="4">
    <source>
        <dbReference type="ARBA" id="ARBA00022692"/>
    </source>
</evidence>
<keyword evidence="14" id="KW-0175">Coiled coil</keyword>
<keyword evidence="7 12" id="KW-0406">Ion transport</keyword>
<name>A0A1M6TB80_9BACL</name>
<accession>A0A1M6TB80</accession>
<dbReference type="PANTHER" id="PTHR33445:SF2">
    <property type="entry name" value="ATP SYNTHASE SUBUNIT B', CHLOROPLASTIC"/>
    <property type="match status" value="1"/>
</dbReference>
<dbReference type="EMBL" id="FRAF01000016">
    <property type="protein sequence ID" value="SHK54231.1"/>
    <property type="molecule type" value="Genomic_DNA"/>
</dbReference>
<evidence type="ECO:0000256" key="8">
    <source>
        <dbReference type="ARBA" id="ARBA00023136"/>
    </source>
</evidence>
<dbReference type="HAMAP" id="MF_01398">
    <property type="entry name" value="ATP_synth_b_bprime"/>
    <property type="match status" value="1"/>
</dbReference>
<dbReference type="OrthoDB" id="2375843at2"/>
<dbReference type="GO" id="GO:0046933">
    <property type="term" value="F:proton-transporting ATP synthase activity, rotational mechanism"/>
    <property type="evidence" value="ECO:0007669"/>
    <property type="project" value="UniProtKB-UniRule"/>
</dbReference>
<evidence type="ECO:0000256" key="14">
    <source>
        <dbReference type="SAM" id="Coils"/>
    </source>
</evidence>
<evidence type="ECO:0000256" key="1">
    <source>
        <dbReference type="ARBA" id="ARBA00005513"/>
    </source>
</evidence>
<dbReference type="GO" id="GO:0045259">
    <property type="term" value="C:proton-transporting ATP synthase complex"/>
    <property type="evidence" value="ECO:0007669"/>
    <property type="project" value="UniProtKB-KW"/>
</dbReference>
<comment type="subunit">
    <text evidence="12">F-type ATPases have 2 components, F(1) - the catalytic core - and F(0) - the membrane proton channel. F(1) has five subunits: alpha(3), beta(3), gamma(1), delta(1), epsilon(1). F(0) has three main subunits: a(1), b(2) and c(10-14). The alpha and beta chains form an alternating ring which encloses part of the gamma chain. F(1) is attached to F(0) by a central stalk formed by the gamma and epsilon chains, while a peripheral stalk is formed by the delta and b chains.</text>
</comment>
<dbReference type="SUPFAM" id="SSF81573">
    <property type="entry name" value="F1F0 ATP synthase subunit B, membrane domain"/>
    <property type="match status" value="1"/>
</dbReference>
<evidence type="ECO:0000256" key="2">
    <source>
        <dbReference type="ARBA" id="ARBA00022448"/>
    </source>
</evidence>
<keyword evidence="2 12" id="KW-0813">Transport</keyword>
<keyword evidence="3 12" id="KW-0138">CF(0)</keyword>
<dbReference type="NCBIfam" id="TIGR01144">
    <property type="entry name" value="ATP_synt_b"/>
    <property type="match status" value="1"/>
</dbReference>
<comment type="subcellular location">
    <subcellularLocation>
        <location evidence="12">Cell membrane</location>
        <topology evidence="12">Single-pass membrane protein</topology>
    </subcellularLocation>
    <subcellularLocation>
        <location evidence="11">Endomembrane system</location>
        <topology evidence="11">Single-pass membrane protein</topology>
    </subcellularLocation>
</comment>
<dbReference type="GO" id="GO:0012505">
    <property type="term" value="C:endomembrane system"/>
    <property type="evidence" value="ECO:0007669"/>
    <property type="project" value="UniProtKB-SubCell"/>
</dbReference>
<dbReference type="STRING" id="1830138.SAMN05443507_11620"/>
<evidence type="ECO:0000256" key="5">
    <source>
        <dbReference type="ARBA" id="ARBA00022781"/>
    </source>
</evidence>
<sequence>MFELGTFIVSIISFLIVFWIISKVGFKPLANVMEQRRVYVTSQLEDAEKNRHEAERLLEEQRKLLEQTRQEAKNILDAARQRADEQARQMLKEAQEEAARILAEGRELIERERAEAMNQAMQRMTELSVQLTSKLLHSYANEQVHAEMIKEAEQKLGELVC</sequence>
<keyword evidence="12" id="KW-1003">Cell membrane</keyword>
<keyword evidence="8 12" id="KW-0472">Membrane</keyword>
<dbReference type="GO" id="GO:0005886">
    <property type="term" value="C:plasma membrane"/>
    <property type="evidence" value="ECO:0007669"/>
    <property type="project" value="UniProtKB-SubCell"/>
</dbReference>
<proteinExistence type="inferred from homology"/>
<keyword evidence="16" id="KW-1185">Reference proteome</keyword>
<organism evidence="15 16">
    <name type="scientific">Alicyclobacillus tolerans</name>
    <dbReference type="NCBI Taxonomy" id="90970"/>
    <lineage>
        <taxon>Bacteria</taxon>
        <taxon>Bacillati</taxon>
        <taxon>Bacillota</taxon>
        <taxon>Bacilli</taxon>
        <taxon>Bacillales</taxon>
        <taxon>Alicyclobacillaceae</taxon>
        <taxon>Alicyclobacillus</taxon>
    </lineage>
</organism>
<evidence type="ECO:0000256" key="6">
    <source>
        <dbReference type="ARBA" id="ARBA00022989"/>
    </source>
</evidence>
<dbReference type="CDD" id="cd06503">
    <property type="entry name" value="ATP-synt_Fo_b"/>
    <property type="match status" value="1"/>
</dbReference>
<evidence type="ECO:0000313" key="15">
    <source>
        <dbReference type="EMBL" id="SHK54231.1"/>
    </source>
</evidence>
<evidence type="ECO:0000256" key="13">
    <source>
        <dbReference type="RuleBase" id="RU003848"/>
    </source>
</evidence>
<dbReference type="GO" id="GO:0046961">
    <property type="term" value="F:proton-transporting ATPase activity, rotational mechanism"/>
    <property type="evidence" value="ECO:0007669"/>
    <property type="project" value="TreeGrafter"/>
</dbReference>
<dbReference type="PANTHER" id="PTHR33445">
    <property type="entry name" value="ATP SYNTHASE SUBUNIT B', CHLOROPLASTIC"/>
    <property type="match status" value="1"/>
</dbReference>
<keyword evidence="9 12" id="KW-0066">ATP synthesis</keyword>
<dbReference type="Pfam" id="PF00430">
    <property type="entry name" value="ATP-synt_B"/>
    <property type="match status" value="1"/>
</dbReference>
<dbReference type="InterPro" id="IPR050059">
    <property type="entry name" value="ATP_synthase_B_chain"/>
</dbReference>
<feature type="transmembrane region" description="Helical" evidence="12">
    <location>
        <begin position="6"/>
        <end position="26"/>
    </location>
</feature>
<keyword evidence="6 12" id="KW-1133">Transmembrane helix</keyword>
<feature type="coiled-coil region" evidence="14">
    <location>
        <begin position="44"/>
        <end position="111"/>
    </location>
</feature>
<gene>
    <name evidence="12" type="primary">atpF</name>
    <name evidence="15" type="ORF">SAMN05443507_11620</name>
</gene>
<evidence type="ECO:0000256" key="12">
    <source>
        <dbReference type="HAMAP-Rule" id="MF_01398"/>
    </source>
</evidence>
<comment type="function">
    <text evidence="10 12">F(1)F(0) ATP synthase produces ATP from ADP in the presence of a proton or sodium gradient. F-type ATPases consist of two structural domains, F(1) containing the extramembraneous catalytic core and F(0) containing the membrane proton channel, linked together by a central stalk and a peripheral stalk. During catalysis, ATP synthesis in the catalytic domain of F(1) is coupled via a rotary mechanism of the central stalk subunits to proton translocation.</text>
</comment>
<dbReference type="InterPro" id="IPR005864">
    <property type="entry name" value="ATP_synth_F0_bsu_bac"/>
</dbReference>
<evidence type="ECO:0000313" key="16">
    <source>
        <dbReference type="Proteomes" id="UP000184016"/>
    </source>
</evidence>
<evidence type="ECO:0000256" key="7">
    <source>
        <dbReference type="ARBA" id="ARBA00023065"/>
    </source>
</evidence>
<evidence type="ECO:0000256" key="9">
    <source>
        <dbReference type="ARBA" id="ARBA00023310"/>
    </source>
</evidence>
<comment type="function">
    <text evidence="12">Component of the F(0) channel, it forms part of the peripheral stalk, linking F(1) to F(0).</text>
</comment>
<dbReference type="InterPro" id="IPR002146">
    <property type="entry name" value="ATP_synth_b/b'su_bac/chlpt"/>
</dbReference>
<dbReference type="InterPro" id="IPR028987">
    <property type="entry name" value="ATP_synth_B-like_membr_sf"/>
</dbReference>
<comment type="similarity">
    <text evidence="1 12 13">Belongs to the ATPase B chain family.</text>
</comment>
<dbReference type="AlphaFoldDB" id="A0A1M6TB80"/>
<protein>
    <recommendedName>
        <fullName evidence="12">ATP synthase subunit b</fullName>
    </recommendedName>
    <alternativeName>
        <fullName evidence="12">ATP synthase F(0) sector subunit b</fullName>
    </alternativeName>
    <alternativeName>
        <fullName evidence="12">ATPase subunit I</fullName>
    </alternativeName>
    <alternativeName>
        <fullName evidence="12">F-type ATPase subunit b</fullName>
        <shortName evidence="12">F-ATPase subunit b</shortName>
    </alternativeName>
</protein>
<keyword evidence="4 12" id="KW-0812">Transmembrane</keyword>
<reference evidence="16" key="1">
    <citation type="submission" date="2016-11" db="EMBL/GenBank/DDBJ databases">
        <authorList>
            <person name="Varghese N."/>
            <person name="Submissions S."/>
        </authorList>
    </citation>
    <scope>NUCLEOTIDE SEQUENCE [LARGE SCALE GENOMIC DNA]</scope>
    <source>
        <strain evidence="16">USBA-503</strain>
    </source>
</reference>
<evidence type="ECO:0000256" key="11">
    <source>
        <dbReference type="ARBA" id="ARBA00037847"/>
    </source>
</evidence>
<evidence type="ECO:0000256" key="10">
    <source>
        <dbReference type="ARBA" id="ARBA00025198"/>
    </source>
</evidence>